<sequence length="234" mass="27365">MEFEGQCKSVGGKLFLCNGDSSISFSSNLFLFYLVFSFEELKLFLDGYIFLAFNLARSTSYSRYISYSCYKDDNHPTFGFLGNNYYGFHGSLFSILGDHCVKFQGEVVRYFQYVLTSLDLYVIGFDELNLGEKSLLLVKGSRWPIRRIVERCSYMILFFETFVIVLDGIAPFENHFLNAKVQLENPYDNHKFLIGLGFLKVFLIEKILCFQFYHLHFKGSMFLLICENKKEYDF</sequence>
<evidence type="ECO:0000313" key="2">
    <source>
        <dbReference type="Proteomes" id="UP001060085"/>
    </source>
</evidence>
<keyword evidence="2" id="KW-1185">Reference proteome</keyword>
<comment type="caution">
    <text evidence="1">The sequence shown here is derived from an EMBL/GenBank/DDBJ whole genome shotgun (WGS) entry which is preliminary data.</text>
</comment>
<proteinExistence type="predicted"/>
<name>A0ACC0A430_CATRO</name>
<dbReference type="EMBL" id="CM044707">
    <property type="protein sequence ID" value="KAI5654286.1"/>
    <property type="molecule type" value="Genomic_DNA"/>
</dbReference>
<protein>
    <submittedName>
        <fullName evidence="1">Uncharacterized protein</fullName>
    </submittedName>
</protein>
<organism evidence="1 2">
    <name type="scientific">Catharanthus roseus</name>
    <name type="common">Madagascar periwinkle</name>
    <name type="synonym">Vinca rosea</name>
    <dbReference type="NCBI Taxonomy" id="4058"/>
    <lineage>
        <taxon>Eukaryota</taxon>
        <taxon>Viridiplantae</taxon>
        <taxon>Streptophyta</taxon>
        <taxon>Embryophyta</taxon>
        <taxon>Tracheophyta</taxon>
        <taxon>Spermatophyta</taxon>
        <taxon>Magnoliopsida</taxon>
        <taxon>eudicotyledons</taxon>
        <taxon>Gunneridae</taxon>
        <taxon>Pentapetalae</taxon>
        <taxon>asterids</taxon>
        <taxon>lamiids</taxon>
        <taxon>Gentianales</taxon>
        <taxon>Apocynaceae</taxon>
        <taxon>Rauvolfioideae</taxon>
        <taxon>Vinceae</taxon>
        <taxon>Catharanthinae</taxon>
        <taxon>Catharanthus</taxon>
    </lineage>
</organism>
<gene>
    <name evidence="1" type="ORF">M9H77_31473</name>
</gene>
<accession>A0ACC0A430</accession>
<dbReference type="Proteomes" id="UP001060085">
    <property type="component" value="Linkage Group LG07"/>
</dbReference>
<reference evidence="2" key="1">
    <citation type="journal article" date="2023" name="Nat. Plants">
        <title>Single-cell RNA sequencing provides a high-resolution roadmap for understanding the multicellular compartmentation of specialized metabolism.</title>
        <authorList>
            <person name="Sun S."/>
            <person name="Shen X."/>
            <person name="Li Y."/>
            <person name="Li Y."/>
            <person name="Wang S."/>
            <person name="Li R."/>
            <person name="Zhang H."/>
            <person name="Shen G."/>
            <person name="Guo B."/>
            <person name="Wei J."/>
            <person name="Xu J."/>
            <person name="St-Pierre B."/>
            <person name="Chen S."/>
            <person name="Sun C."/>
        </authorList>
    </citation>
    <scope>NUCLEOTIDE SEQUENCE [LARGE SCALE GENOMIC DNA]</scope>
</reference>
<evidence type="ECO:0000313" key="1">
    <source>
        <dbReference type="EMBL" id="KAI5654286.1"/>
    </source>
</evidence>